<sequence>MKLKTPIKSVHDNLMLTKSGEIYAYYRISPVVVPQSNKEKIEDHKAEFRILFKELEKYKDIHLEMYPQYVDLEQRFGALEKDFHPSTLEIGRYYNREAMKLLNQELGRVTQPDFILGVRLKGNLLEGSEDIKGVVKNAFTSVSDVLVNLLGMEREMTAEFFQRFTQLEKDLFQLVASVGGRRLTEDQLIYLNRYNFLRDIDHSVAEEQKKRGQTNITDAIIDPTEPGFLKLQTTEGECYISYVVVDDFPENMEYSHIFQRAQNLNFPVELHIKAQYQQKEATLRKVAITKRRFSETQKDMAEVDETDNMLYSGRELLSDLTNKIKNDNSPFMKWIAAFVVSGKTKEQCKRRASEVIRIMKHSHIFCVRPIADQLQLFYKFLHGAPLQFEKNWVQQTTHEGFAENLFSLSNQLGSKVGFYFGRVDKFTDKVPLDQSIASSRDVVLFHPFIANEGIPGAMTDSPHVNITGATGKGKSFLVKMILLYLSFLNCQVLMTDPKIEIRKWFNKAISDPNIRVKYPMFVELIRSFHYVTLDASDKKNFGVLDPIVFLQGFEAKETAQDMIEQIYDLHGKDDVKTEILKSLDDVIEQRAKGETVGLMNVVDRLIENENNTISSAGELLKQMIHNSLLQLIFSYGDADTINLNSKVTILEIAGLDLPNEDDDPRYYSDSDRKSLSIMIGLAKFCEKFGRRSHEDPTAIIFDEAWTLTKARGGKRLIKDMKRVGRSFKNQLYLVSQNMADSETDDDQGNFGARFAFDNDVDRPAILKTMNLPQTKKNEEMVANMVKGQALFMDFYGRVGKLSIDCLFEEWVAAFKTVEKSHSARAEEELA</sequence>
<dbReference type="EMBL" id="CP065648">
    <property type="protein sequence ID" value="QPR75149.1"/>
    <property type="molecule type" value="Genomic_DNA"/>
</dbReference>
<dbReference type="PANTHER" id="PTHR30121:SF6">
    <property type="entry name" value="SLR6007 PROTEIN"/>
    <property type="match status" value="1"/>
</dbReference>
<accession>A0AB37GEL3</accession>
<keyword evidence="1" id="KW-0614">Plasmid</keyword>
<dbReference type="Proteomes" id="UP000595038">
    <property type="component" value="Plasmid unnamed1"/>
</dbReference>
<dbReference type="PANTHER" id="PTHR30121">
    <property type="entry name" value="UNCHARACTERIZED PROTEIN YJGR-RELATED"/>
    <property type="match status" value="1"/>
</dbReference>
<keyword evidence="1" id="KW-0067">ATP-binding</keyword>
<dbReference type="SUPFAM" id="SSF52540">
    <property type="entry name" value="P-loop containing nucleoside triphosphate hydrolases"/>
    <property type="match status" value="1"/>
</dbReference>
<reference evidence="1 3" key="1">
    <citation type="submission" date="2020-12" db="EMBL/GenBank/DDBJ databases">
        <title>FDA dAtabase for Regulatory Grade micrObial Sequences (FDA-ARGOS): Supporting development and validation of Infectious Disease Dx tests.</title>
        <authorList>
            <person name="Nelson B."/>
            <person name="Plummer A."/>
            <person name="Tallon L."/>
            <person name="Sadzewicz L."/>
            <person name="Zhao X."/>
            <person name="Boylan J."/>
            <person name="Ott S."/>
            <person name="Bowen H."/>
            <person name="Vavikolanu K."/>
            <person name="Mehta A."/>
            <person name="Aluvathingal J."/>
            <person name="Nadendla S."/>
            <person name="Myers T."/>
            <person name="Yan Y."/>
            <person name="Sichtig H."/>
        </authorList>
    </citation>
    <scope>NUCLEOTIDE SEQUENCE [LARGE SCALE GENOMIC DNA]</scope>
    <source>
        <strain evidence="1 3">FDAARGOS_923</strain>
        <plasmid evidence="1 3">unnamed1</plasmid>
        <plasmid evidence="2 3">unnamed4</plasmid>
    </source>
</reference>
<dbReference type="InterPro" id="IPR027417">
    <property type="entry name" value="P-loop_NTPase"/>
</dbReference>
<geneLocation type="plasmid" evidence="1 3">
    <name>unnamed1</name>
</geneLocation>
<proteinExistence type="predicted"/>
<dbReference type="Pfam" id="PF12846">
    <property type="entry name" value="AAA_10"/>
    <property type="match status" value="1"/>
</dbReference>
<dbReference type="Proteomes" id="UP000595038">
    <property type="component" value="Plasmid unnamed4"/>
</dbReference>
<geneLocation type="plasmid" evidence="2 3">
    <name>unnamed4</name>
</geneLocation>
<dbReference type="InterPro" id="IPR016628">
    <property type="entry name" value="ATPase_SAG2001_prd"/>
</dbReference>
<keyword evidence="1" id="KW-0547">Nucleotide-binding</keyword>
<evidence type="ECO:0000313" key="3">
    <source>
        <dbReference type="Proteomes" id="UP000595038"/>
    </source>
</evidence>
<dbReference type="Gene3D" id="3.40.50.300">
    <property type="entry name" value="P-loop containing nucleotide triphosphate hydrolases"/>
    <property type="match status" value="2"/>
</dbReference>
<dbReference type="GO" id="GO:0005524">
    <property type="term" value="F:ATP binding"/>
    <property type="evidence" value="ECO:0007669"/>
    <property type="project" value="UniProtKB-KW"/>
</dbReference>
<name>A0AB37GEL3_BACLI</name>
<evidence type="ECO:0000313" key="2">
    <source>
        <dbReference type="EMBL" id="QPR75149.1"/>
    </source>
</evidence>
<evidence type="ECO:0000313" key="1">
    <source>
        <dbReference type="EMBL" id="QPR70535.1"/>
    </source>
</evidence>
<dbReference type="RefSeq" id="WP_197941881.1">
    <property type="nucleotide sequence ID" value="NZ_CP065644.1"/>
</dbReference>
<organism evidence="1 3">
    <name type="scientific">Bacillus licheniformis</name>
    <dbReference type="NCBI Taxonomy" id="1402"/>
    <lineage>
        <taxon>Bacteria</taxon>
        <taxon>Bacillati</taxon>
        <taxon>Bacillota</taxon>
        <taxon>Bacilli</taxon>
        <taxon>Bacillales</taxon>
        <taxon>Bacillaceae</taxon>
        <taxon>Bacillus</taxon>
    </lineage>
</organism>
<dbReference type="InterPro" id="IPR051162">
    <property type="entry name" value="T4SS_component"/>
</dbReference>
<gene>
    <name evidence="1" type="ORF">I6G80_00060</name>
    <name evidence="2" type="ORF">I6G80_24390</name>
</gene>
<protein>
    <submittedName>
        <fullName evidence="1">ATP-binding protein</fullName>
    </submittedName>
</protein>
<dbReference type="EMBL" id="CP065644">
    <property type="protein sequence ID" value="QPR70535.1"/>
    <property type="molecule type" value="Genomic_DNA"/>
</dbReference>
<dbReference type="AlphaFoldDB" id="A0AB37GEL3"/>
<dbReference type="PIRSF" id="PIRSF015040">
    <property type="entry name" value="ATPase_SAG2001_prd"/>
    <property type="match status" value="1"/>
</dbReference>